<dbReference type="InterPro" id="IPR016181">
    <property type="entry name" value="Acyl_CoA_acyltransferase"/>
</dbReference>
<dbReference type="PANTHER" id="PTHR43792:SF8">
    <property type="entry name" value="[RIBOSOMAL PROTEIN US5]-ALANINE N-ACETYLTRANSFERASE"/>
    <property type="match status" value="1"/>
</dbReference>
<gene>
    <name evidence="5" type="ORF">BCL74_1860</name>
</gene>
<keyword evidence="2" id="KW-0012">Acyltransferase</keyword>
<organism evidence="5 6">
    <name type="scientific">Oceanibaculum indicum</name>
    <dbReference type="NCBI Taxonomy" id="526216"/>
    <lineage>
        <taxon>Bacteria</taxon>
        <taxon>Pseudomonadati</taxon>
        <taxon>Pseudomonadota</taxon>
        <taxon>Alphaproteobacteria</taxon>
        <taxon>Rhodospirillales</taxon>
        <taxon>Oceanibaculaceae</taxon>
        <taxon>Oceanibaculum</taxon>
    </lineage>
</organism>
<dbReference type="Proteomes" id="UP000277424">
    <property type="component" value="Unassembled WGS sequence"/>
</dbReference>
<dbReference type="EMBL" id="RBIG01000002">
    <property type="protein sequence ID" value="RKQ69926.1"/>
    <property type="molecule type" value="Genomic_DNA"/>
</dbReference>
<protein>
    <submittedName>
        <fullName evidence="5">Ribosomal-protein-alanine N-acetyltransferase</fullName>
    </submittedName>
</protein>
<dbReference type="SUPFAM" id="SSF55729">
    <property type="entry name" value="Acyl-CoA N-acyltransferases (Nat)"/>
    <property type="match status" value="1"/>
</dbReference>
<dbReference type="InterPro" id="IPR000182">
    <property type="entry name" value="GNAT_dom"/>
</dbReference>
<dbReference type="PANTHER" id="PTHR43792">
    <property type="entry name" value="GNAT FAMILY, PUTATIVE (AFU_ORTHOLOGUE AFUA_3G00765)-RELATED-RELATED"/>
    <property type="match status" value="1"/>
</dbReference>
<keyword evidence="1 5" id="KW-0808">Transferase</keyword>
<sequence length="196" mass="22790">MVLTFLTPSTPETALWGERLYLRPPRRRDWRQWAELRALSRDFLTPWEPTWAGDALSRASYRRRLQRYAEEWERDEGYAFFLFRKDDDQLLGGITLGNVRRGVAQCGSFGYWMGVPFAGQGYMTEAVRLGLRFAFGTLGLHRVEAACLVHNESSRRVLEKAGFSREGLARGYLKIDGAWQDHLLFAILREDLRDRL</sequence>
<proteinExistence type="inferred from homology"/>
<dbReference type="InterPro" id="IPR051531">
    <property type="entry name" value="N-acetyltransferase"/>
</dbReference>
<evidence type="ECO:0000259" key="4">
    <source>
        <dbReference type="PROSITE" id="PS51186"/>
    </source>
</evidence>
<evidence type="ECO:0000313" key="6">
    <source>
        <dbReference type="Proteomes" id="UP000277424"/>
    </source>
</evidence>
<comment type="similarity">
    <text evidence="3">Belongs to the acetyltransferase family. RimJ subfamily.</text>
</comment>
<dbReference type="OrthoDB" id="9801669at2"/>
<comment type="caution">
    <text evidence="5">The sequence shown here is derived from an EMBL/GenBank/DDBJ whole genome shotgun (WGS) entry which is preliminary data.</text>
</comment>
<evidence type="ECO:0000313" key="5">
    <source>
        <dbReference type="EMBL" id="RKQ69926.1"/>
    </source>
</evidence>
<evidence type="ECO:0000256" key="3">
    <source>
        <dbReference type="ARBA" id="ARBA00038502"/>
    </source>
</evidence>
<evidence type="ECO:0000256" key="1">
    <source>
        <dbReference type="ARBA" id="ARBA00022679"/>
    </source>
</evidence>
<name>A0A420WG32_9PROT</name>
<evidence type="ECO:0000256" key="2">
    <source>
        <dbReference type="ARBA" id="ARBA00023315"/>
    </source>
</evidence>
<dbReference type="GO" id="GO:0005737">
    <property type="term" value="C:cytoplasm"/>
    <property type="evidence" value="ECO:0007669"/>
    <property type="project" value="TreeGrafter"/>
</dbReference>
<dbReference type="Pfam" id="PF13302">
    <property type="entry name" value="Acetyltransf_3"/>
    <property type="match status" value="1"/>
</dbReference>
<dbReference type="RefSeq" id="WP_121219397.1">
    <property type="nucleotide sequence ID" value="NZ_RBIG01000002.1"/>
</dbReference>
<accession>A0A420WG32</accession>
<dbReference type="GO" id="GO:0008999">
    <property type="term" value="F:protein-N-terminal-alanine acetyltransferase activity"/>
    <property type="evidence" value="ECO:0007669"/>
    <property type="project" value="TreeGrafter"/>
</dbReference>
<dbReference type="PROSITE" id="PS51186">
    <property type="entry name" value="GNAT"/>
    <property type="match status" value="1"/>
</dbReference>
<feature type="domain" description="N-acetyltransferase" evidence="4">
    <location>
        <begin position="34"/>
        <end position="190"/>
    </location>
</feature>
<reference evidence="5 6" key="1">
    <citation type="submission" date="2018-10" db="EMBL/GenBank/DDBJ databases">
        <title>Comparative analysis of microorganisms from saline springs in Andes Mountain Range, Colombia.</title>
        <authorList>
            <person name="Rubin E."/>
        </authorList>
    </citation>
    <scope>NUCLEOTIDE SEQUENCE [LARGE SCALE GENOMIC DNA]</scope>
    <source>
        <strain evidence="5 6">USBA 36</strain>
    </source>
</reference>
<dbReference type="Gene3D" id="3.40.630.30">
    <property type="match status" value="1"/>
</dbReference>
<dbReference type="AlphaFoldDB" id="A0A420WG32"/>